<reference evidence="7 8" key="1">
    <citation type="journal article" date="2013" name="Genome Announc.">
        <title>Complete Genome Sequence of the Carbazole Degrader Pseudomonas resinovorans Strain CA10 (NBRC 106553).</title>
        <authorList>
            <person name="Shintani M."/>
            <person name="Hosoyama A."/>
            <person name="Ohji S."/>
            <person name="Tsuchikane K."/>
            <person name="Takarada H."/>
            <person name="Yamazoe A."/>
            <person name="Fujita N."/>
            <person name="Nojiri H."/>
        </authorList>
    </citation>
    <scope>NUCLEOTIDE SEQUENCE [LARGE SCALE GENOMIC DNA]</scope>
    <source>
        <strain evidence="7 8">NBRC 106553</strain>
    </source>
</reference>
<dbReference type="PANTHER" id="PTHR37422">
    <property type="entry name" value="TEICHURONIC ACID BIOSYNTHESIS PROTEIN TUAE"/>
    <property type="match status" value="1"/>
</dbReference>
<feature type="transmembrane region" description="Helical" evidence="5">
    <location>
        <begin position="359"/>
        <end position="377"/>
    </location>
</feature>
<dbReference type="STRING" id="1245471.PCA10_52250"/>
<sequence>MGVWLSRFAVVGVLFLLFGPWVLPNNSFYHRAIIFFLWLPAFVHFCLFRKGYPPIHKLFFWLYIAISAWYIFVLLMTIDGWEDAREFKLPFYVAFSLLGILVAAMHLKERFRDFLLLCGVLGGLAAGVTCLYVYWVQGHFLGYRVASLGVWRVVIPVAQACGALAILTAMLWLEIRRGASVIVVVLIALLGYLVFLYFNQSRWVWLCLVLSFLGTGVLLRNRAAYVMAAMSVLLLIVVVFVKPTLLLSRGLSYRPELWLGGLSLLLDNWVHGVGFQEYWIKVATLKVGSRHPHNMFLDIGIRFGVLGLLLWIGLWCWAGWRAFTHRHSAMGEAAVGLWLYSGLVVLTEGIAPWVKPSPIWFVTWLPLALVLVIDTLARQGKLGGAASTPTPGGPPSV</sequence>
<keyword evidence="2 5" id="KW-0812">Transmembrane</keyword>
<feature type="transmembrane region" description="Helical" evidence="5">
    <location>
        <begin position="114"/>
        <end position="135"/>
    </location>
</feature>
<dbReference type="Pfam" id="PF04932">
    <property type="entry name" value="Wzy_C"/>
    <property type="match status" value="1"/>
</dbReference>
<dbReference type="KEGG" id="pre:PCA10_52250"/>
<organism evidence="7 8">
    <name type="scientific">Metapseudomonas resinovorans NBRC 106553</name>
    <dbReference type="NCBI Taxonomy" id="1245471"/>
    <lineage>
        <taxon>Bacteria</taxon>
        <taxon>Pseudomonadati</taxon>
        <taxon>Pseudomonadota</taxon>
        <taxon>Gammaproteobacteria</taxon>
        <taxon>Pseudomonadales</taxon>
        <taxon>Pseudomonadaceae</taxon>
        <taxon>Metapseudomonas</taxon>
    </lineage>
</organism>
<feature type="transmembrane region" description="Helical" evidence="5">
    <location>
        <begin position="90"/>
        <end position="107"/>
    </location>
</feature>
<dbReference type="InterPro" id="IPR051533">
    <property type="entry name" value="WaaL-like"/>
</dbReference>
<feature type="transmembrane region" description="Helical" evidence="5">
    <location>
        <begin position="60"/>
        <end position="78"/>
    </location>
</feature>
<dbReference type="HOGENOM" id="CLU_055393_0_0_6"/>
<keyword evidence="4 5" id="KW-0472">Membrane</keyword>
<evidence type="ECO:0000313" key="7">
    <source>
        <dbReference type="EMBL" id="BAN50957.1"/>
    </source>
</evidence>
<name>S6AJJ9_METRE</name>
<evidence type="ECO:0000256" key="2">
    <source>
        <dbReference type="ARBA" id="ARBA00022692"/>
    </source>
</evidence>
<feature type="transmembrane region" description="Helical" evidence="5">
    <location>
        <begin position="150"/>
        <end position="172"/>
    </location>
</feature>
<evidence type="ECO:0000256" key="1">
    <source>
        <dbReference type="ARBA" id="ARBA00004141"/>
    </source>
</evidence>
<keyword evidence="3 5" id="KW-1133">Transmembrane helix</keyword>
<feature type="transmembrane region" description="Helical" evidence="5">
    <location>
        <begin position="226"/>
        <end position="247"/>
    </location>
</feature>
<dbReference type="eggNOG" id="COG3307">
    <property type="taxonomic scope" value="Bacteria"/>
</dbReference>
<evidence type="ECO:0000256" key="4">
    <source>
        <dbReference type="ARBA" id="ARBA00023136"/>
    </source>
</evidence>
<feature type="transmembrane region" description="Helical" evidence="5">
    <location>
        <begin position="203"/>
        <end position="219"/>
    </location>
</feature>
<dbReference type="Proteomes" id="UP000015503">
    <property type="component" value="Chromosome"/>
</dbReference>
<feature type="domain" description="O-antigen ligase-related" evidence="6">
    <location>
        <begin position="188"/>
        <end position="312"/>
    </location>
</feature>
<dbReference type="InterPro" id="IPR007016">
    <property type="entry name" value="O-antigen_ligase-rel_domated"/>
</dbReference>
<feature type="transmembrane region" description="Helical" evidence="5">
    <location>
        <begin position="179"/>
        <end position="197"/>
    </location>
</feature>
<evidence type="ECO:0000259" key="6">
    <source>
        <dbReference type="Pfam" id="PF04932"/>
    </source>
</evidence>
<dbReference type="AlphaFoldDB" id="S6AJJ9"/>
<evidence type="ECO:0000256" key="5">
    <source>
        <dbReference type="SAM" id="Phobius"/>
    </source>
</evidence>
<feature type="transmembrane region" description="Helical" evidence="5">
    <location>
        <begin position="5"/>
        <end position="23"/>
    </location>
</feature>
<keyword evidence="8" id="KW-1185">Reference proteome</keyword>
<evidence type="ECO:0000256" key="3">
    <source>
        <dbReference type="ARBA" id="ARBA00022989"/>
    </source>
</evidence>
<dbReference type="PATRIC" id="fig|1245471.3.peg.5303"/>
<dbReference type="PANTHER" id="PTHR37422:SF13">
    <property type="entry name" value="LIPOPOLYSACCHARIDE BIOSYNTHESIS PROTEIN PA4999-RELATED"/>
    <property type="match status" value="1"/>
</dbReference>
<accession>S6AJJ9</accession>
<evidence type="ECO:0000313" key="8">
    <source>
        <dbReference type="Proteomes" id="UP000015503"/>
    </source>
</evidence>
<feature type="transmembrane region" description="Helical" evidence="5">
    <location>
        <begin position="299"/>
        <end position="323"/>
    </location>
</feature>
<dbReference type="GO" id="GO:0016020">
    <property type="term" value="C:membrane"/>
    <property type="evidence" value="ECO:0007669"/>
    <property type="project" value="UniProtKB-SubCell"/>
</dbReference>
<gene>
    <name evidence="7" type="ORF">PCA10_52250</name>
</gene>
<comment type="subcellular location">
    <subcellularLocation>
        <location evidence="1">Membrane</location>
        <topology evidence="1">Multi-pass membrane protein</topology>
    </subcellularLocation>
</comment>
<protein>
    <submittedName>
        <fullName evidence="7">Putative O-antigen polymerase</fullName>
    </submittedName>
</protein>
<feature type="transmembrane region" description="Helical" evidence="5">
    <location>
        <begin position="335"/>
        <end position="353"/>
    </location>
</feature>
<dbReference type="EMBL" id="AP013068">
    <property type="protein sequence ID" value="BAN50957.1"/>
    <property type="molecule type" value="Genomic_DNA"/>
</dbReference>
<feature type="transmembrane region" description="Helical" evidence="5">
    <location>
        <begin position="29"/>
        <end position="48"/>
    </location>
</feature>
<proteinExistence type="predicted"/>